<organism evidence="1 2">
    <name type="scientific">Nocardia pulmonis</name>
    <dbReference type="NCBI Taxonomy" id="2951408"/>
    <lineage>
        <taxon>Bacteria</taxon>
        <taxon>Bacillati</taxon>
        <taxon>Actinomycetota</taxon>
        <taxon>Actinomycetes</taxon>
        <taxon>Mycobacteriales</taxon>
        <taxon>Nocardiaceae</taxon>
        <taxon>Nocardia</taxon>
    </lineage>
</organism>
<name>A0A9X2EI48_9NOCA</name>
<evidence type="ECO:0000313" key="1">
    <source>
        <dbReference type="EMBL" id="MCM6779073.1"/>
    </source>
</evidence>
<reference evidence="1" key="1">
    <citation type="submission" date="2022-06" db="EMBL/GenBank/DDBJ databases">
        <title>Novel species in genus nocardia.</title>
        <authorList>
            <person name="Li F."/>
        </authorList>
    </citation>
    <scope>NUCLEOTIDE SEQUENCE</scope>
    <source>
        <strain evidence="1">CDC141</strain>
    </source>
</reference>
<evidence type="ECO:0000313" key="2">
    <source>
        <dbReference type="Proteomes" id="UP001139157"/>
    </source>
</evidence>
<sequence length="77" mass="8298">MSVPSATSPAQIRRKTCADLLPRLEEVRQRSGQQGVDDQVHKAIANLADTPDWPVFTPNQRQAAIAGVHDAATGHCP</sequence>
<dbReference type="Proteomes" id="UP001139157">
    <property type="component" value="Unassembled WGS sequence"/>
</dbReference>
<dbReference type="RefSeq" id="WP_251918955.1">
    <property type="nucleotide sequence ID" value="NZ_JAMRXG010000037.1"/>
</dbReference>
<proteinExistence type="predicted"/>
<keyword evidence="2" id="KW-1185">Reference proteome</keyword>
<gene>
    <name evidence="1" type="ORF">NDR86_36910</name>
</gene>
<protein>
    <submittedName>
        <fullName evidence="1">Uncharacterized protein</fullName>
    </submittedName>
</protein>
<dbReference type="EMBL" id="JAMRXG010000037">
    <property type="protein sequence ID" value="MCM6779073.1"/>
    <property type="molecule type" value="Genomic_DNA"/>
</dbReference>
<dbReference type="AlphaFoldDB" id="A0A9X2EI48"/>
<comment type="caution">
    <text evidence="1">The sequence shown here is derived from an EMBL/GenBank/DDBJ whole genome shotgun (WGS) entry which is preliminary data.</text>
</comment>
<accession>A0A9X2EI48</accession>